<gene>
    <name evidence="2" type="ORF">NC99_19190</name>
</gene>
<organism evidence="2 3">
    <name type="scientific">Sunxiuqinia dokdonensis</name>
    <dbReference type="NCBI Taxonomy" id="1409788"/>
    <lineage>
        <taxon>Bacteria</taxon>
        <taxon>Pseudomonadati</taxon>
        <taxon>Bacteroidota</taxon>
        <taxon>Bacteroidia</taxon>
        <taxon>Marinilabiliales</taxon>
        <taxon>Prolixibacteraceae</taxon>
        <taxon>Sunxiuqinia</taxon>
    </lineage>
</organism>
<dbReference type="AlphaFoldDB" id="A0A0L8VA31"/>
<sequence length="549" mass="63730">MKKIFKNIVIILMVFSFAGCEDYFDTDPSDIINSDDYISAQSEMYSGYLGIISKMQIVGDQLVFMSDIRADFMEPTFDAPEDLWQLYSYNYSQNNQYADPVDIYAVIIACNDYLEKMFAYREELGDAMDSSTEANFKALISGTLRIKAWTYFQLAKNYGEAIYFDDPVTELKDVTDASIFTRLNSVEEIVDKCLDLIDNGVNGIDGTLEMNWGDWLDPENPNDGQYHHWRYITPDWMALRCELIMTQPSPDYAWVKEQILTRLSTTFLEDSYMFRLNAGWTSNYYRIFAEGIYYSRSAISSIIYDQVNNQSNDLITYFGKRYPAQYLIRPTTFAMSKYSENDRRGRYCNFLSQDGDTVVGKYHSNYRWRQPYQSDASIPIYRAHDLHFWLAEAENHLGNWDPAGALLNGGVHGRFVTGRIDTTITQVGNDVKQWDLRYQTFMENSSYYNIGITGCVNGEFHELPDPTAEDYEMTEDERIKAYDLALLDGMLLEYPAEGRVMGMLYRMAKRYNDMSIIADRVVPKYPQSMQESVRTKIMDGDFFIDYDLQ</sequence>
<dbReference type="PROSITE" id="PS51257">
    <property type="entry name" value="PROKAR_LIPOPROTEIN"/>
    <property type="match status" value="1"/>
</dbReference>
<dbReference type="Gene3D" id="1.25.40.390">
    <property type="match status" value="1"/>
</dbReference>
<dbReference type="SUPFAM" id="SSF48452">
    <property type="entry name" value="TPR-like"/>
    <property type="match status" value="1"/>
</dbReference>
<dbReference type="Proteomes" id="UP000036958">
    <property type="component" value="Unassembled WGS sequence"/>
</dbReference>
<evidence type="ECO:0000256" key="1">
    <source>
        <dbReference type="SAM" id="SignalP"/>
    </source>
</evidence>
<dbReference type="InterPro" id="IPR011990">
    <property type="entry name" value="TPR-like_helical_dom_sf"/>
</dbReference>
<proteinExistence type="predicted"/>
<evidence type="ECO:0008006" key="4">
    <source>
        <dbReference type="Google" id="ProtNLM"/>
    </source>
</evidence>
<dbReference type="OrthoDB" id="1035036at2"/>
<dbReference type="STRING" id="1409788.NC99_19190"/>
<dbReference type="EMBL" id="LGIA01000146">
    <property type="protein sequence ID" value="KOH45311.1"/>
    <property type="molecule type" value="Genomic_DNA"/>
</dbReference>
<evidence type="ECO:0000313" key="2">
    <source>
        <dbReference type="EMBL" id="KOH45311.1"/>
    </source>
</evidence>
<comment type="caution">
    <text evidence="2">The sequence shown here is derived from an EMBL/GenBank/DDBJ whole genome shotgun (WGS) entry which is preliminary data.</text>
</comment>
<keyword evidence="1" id="KW-0732">Signal</keyword>
<dbReference type="RefSeq" id="WP_053182406.1">
    <property type="nucleotide sequence ID" value="NZ_LGIA01000146.1"/>
</dbReference>
<accession>A0A0L8VA31</accession>
<feature type="signal peptide" evidence="1">
    <location>
        <begin position="1"/>
        <end position="18"/>
    </location>
</feature>
<feature type="chain" id="PRO_5005591709" description="SusD-like N-terminal domain-containing protein" evidence="1">
    <location>
        <begin position="19"/>
        <end position="549"/>
    </location>
</feature>
<keyword evidence="3" id="KW-1185">Reference proteome</keyword>
<protein>
    <recommendedName>
        <fullName evidence="4">SusD-like N-terminal domain-containing protein</fullName>
    </recommendedName>
</protein>
<evidence type="ECO:0000313" key="3">
    <source>
        <dbReference type="Proteomes" id="UP000036958"/>
    </source>
</evidence>
<name>A0A0L8VA31_9BACT</name>
<reference evidence="3" key="1">
    <citation type="submission" date="2015-07" db="EMBL/GenBank/DDBJ databases">
        <title>Genome sequencing of Sunxiuqinia dokdonensis strain SK.</title>
        <authorList>
            <person name="Ahn S."/>
            <person name="Kim B.-C."/>
        </authorList>
    </citation>
    <scope>NUCLEOTIDE SEQUENCE [LARGE SCALE GENOMIC DNA]</scope>
    <source>
        <strain evidence="3">SK</strain>
    </source>
</reference>